<dbReference type="PANTHER" id="PTHR48007">
    <property type="entry name" value="LEUCINE-RICH REPEAT RECEPTOR-LIKE PROTEIN KINASE PXC1"/>
    <property type="match status" value="1"/>
</dbReference>
<evidence type="ECO:0000256" key="6">
    <source>
        <dbReference type="ARBA" id="ARBA00022737"/>
    </source>
</evidence>
<evidence type="ECO:0000259" key="10">
    <source>
        <dbReference type="PROSITE" id="PS50011"/>
    </source>
</evidence>
<evidence type="ECO:0000256" key="7">
    <source>
        <dbReference type="ARBA" id="ARBA00022989"/>
    </source>
</evidence>
<dbReference type="InterPro" id="IPR032675">
    <property type="entry name" value="LRR_dom_sf"/>
</dbReference>
<dbReference type="Gene3D" id="3.80.10.10">
    <property type="entry name" value="Ribonuclease Inhibitor"/>
    <property type="match status" value="2"/>
</dbReference>
<accession>A0A0B2QXG7</accession>
<dbReference type="Gene3D" id="3.30.200.20">
    <property type="entry name" value="Phosphorylase Kinase, domain 1"/>
    <property type="match status" value="1"/>
</dbReference>
<name>A0A0B2QXG7_GLYSO</name>
<sequence length="602" mass="64965">LKRLSLPHNNFSNAIPPSLFNATSLIVLDLSHNSLSGSLPTELRSLKFLRHVDLSDNSLNGSLPETLSDLTSLAGTLNLSFNHFSGGIPASLGNLPVSVSLDLRNNNLTGKIPQKGSLLNQGPTAFSGNPGLCGFPLQSCRCRKRVLLRGRGGDLTGKIPQMGTLLNQGPTAFSGNPGLCGFPLQSACPEAQKPGIFANPEDGFPQNPNALHPDGNYERVKQHGGGSVAVLVISGLSVAVGAVSLSLWVFRRRWGGEEGKLVGPKLEDNVDAGEGQEGKFAVVDEGFELELEDLLRASAYVVGKSRSGIVYKVVGVGKGLSSAAANVVAVRRLSEGDATWRFKEFESEVEAIARVRHPNVVPLRAYYFAHDEKLLITDFIRNGSLHTALHGGPSNSLPPISWAARLKIAQEAARGLMYIHEFSGRKYIHGNIKSTKILLDDELHPYVSGFGLARLGLGPTKSTTMAPKRNSLNQSSITTAISSKVAASSNHYLAPEVRFTGGKFTQKCDVYSFGIVLLELLTGRMPDFGPENDDKVLESFVRKAFKEEQPLSDIIDPALIPEVYAKKQVIAAFHIALNCTELDPELRPRMKTVSESLDHIKI</sequence>
<evidence type="ECO:0000256" key="8">
    <source>
        <dbReference type="ARBA" id="ARBA00023136"/>
    </source>
</evidence>
<dbReference type="InterPro" id="IPR000719">
    <property type="entry name" value="Prot_kinase_dom"/>
</dbReference>
<evidence type="ECO:0000256" key="3">
    <source>
        <dbReference type="ARBA" id="ARBA00022614"/>
    </source>
</evidence>
<dbReference type="GO" id="GO:0004672">
    <property type="term" value="F:protein kinase activity"/>
    <property type="evidence" value="ECO:0007669"/>
    <property type="project" value="InterPro"/>
</dbReference>
<dbReference type="InterPro" id="IPR011009">
    <property type="entry name" value="Kinase-like_dom_sf"/>
</dbReference>
<dbReference type="GO" id="GO:0005524">
    <property type="term" value="F:ATP binding"/>
    <property type="evidence" value="ECO:0007669"/>
    <property type="project" value="InterPro"/>
</dbReference>
<dbReference type="Pfam" id="PF00560">
    <property type="entry name" value="LRR_1"/>
    <property type="match status" value="2"/>
</dbReference>
<keyword evidence="8 9" id="KW-0472">Membrane</keyword>
<keyword evidence="7 9" id="KW-1133">Transmembrane helix</keyword>
<keyword evidence="11" id="KW-0808">Transferase</keyword>
<dbReference type="Proteomes" id="UP000053555">
    <property type="component" value="Unassembled WGS sequence"/>
</dbReference>
<comment type="subcellular location">
    <subcellularLocation>
        <location evidence="1">Membrane</location>
        <topology evidence="1">Single-pass membrane protein</topology>
    </subcellularLocation>
</comment>
<feature type="domain" description="Protein kinase" evidence="10">
    <location>
        <begin position="296"/>
        <end position="602"/>
    </location>
</feature>
<keyword evidence="3" id="KW-0433">Leucine-rich repeat</keyword>
<dbReference type="EC" id="2.7.1.-" evidence="11"/>
<gene>
    <name evidence="11" type="ORF">glysoja_029310</name>
</gene>
<evidence type="ECO:0000256" key="5">
    <source>
        <dbReference type="ARBA" id="ARBA00022729"/>
    </source>
</evidence>
<proteinExistence type="predicted"/>
<dbReference type="AlphaFoldDB" id="A0A0B2QXG7"/>
<keyword evidence="11" id="KW-0675">Receptor</keyword>
<organism evidence="11">
    <name type="scientific">Glycine soja</name>
    <name type="common">Wild soybean</name>
    <dbReference type="NCBI Taxonomy" id="3848"/>
    <lineage>
        <taxon>Eukaryota</taxon>
        <taxon>Viridiplantae</taxon>
        <taxon>Streptophyta</taxon>
        <taxon>Embryophyta</taxon>
        <taxon>Tracheophyta</taxon>
        <taxon>Spermatophyta</taxon>
        <taxon>Magnoliopsida</taxon>
        <taxon>eudicotyledons</taxon>
        <taxon>Gunneridae</taxon>
        <taxon>Pentapetalae</taxon>
        <taxon>rosids</taxon>
        <taxon>fabids</taxon>
        <taxon>Fabales</taxon>
        <taxon>Fabaceae</taxon>
        <taxon>Papilionoideae</taxon>
        <taxon>50 kb inversion clade</taxon>
        <taxon>NPAAA clade</taxon>
        <taxon>indigoferoid/millettioid clade</taxon>
        <taxon>Phaseoleae</taxon>
        <taxon>Glycine</taxon>
        <taxon>Glycine subgen. Soja</taxon>
    </lineage>
</organism>
<dbReference type="SUPFAM" id="SSF52058">
    <property type="entry name" value="L domain-like"/>
    <property type="match status" value="1"/>
</dbReference>
<feature type="transmembrane region" description="Helical" evidence="9">
    <location>
        <begin position="228"/>
        <end position="250"/>
    </location>
</feature>
<evidence type="ECO:0000256" key="1">
    <source>
        <dbReference type="ARBA" id="ARBA00004167"/>
    </source>
</evidence>
<keyword evidence="5" id="KW-0732">Signal</keyword>
<dbReference type="SUPFAM" id="SSF56112">
    <property type="entry name" value="Protein kinase-like (PK-like)"/>
    <property type="match status" value="1"/>
</dbReference>
<keyword evidence="4 9" id="KW-0812">Transmembrane</keyword>
<dbReference type="PANTHER" id="PTHR48007:SF8">
    <property type="entry name" value="RECEPTOR PROTEIN KINASE-LIKE PROTEIN ZAR1"/>
    <property type="match status" value="1"/>
</dbReference>
<dbReference type="InterPro" id="IPR001245">
    <property type="entry name" value="Ser-Thr/Tyr_kinase_cat_dom"/>
</dbReference>
<keyword evidence="6" id="KW-0677">Repeat</keyword>
<dbReference type="EMBL" id="KN653908">
    <property type="protein sequence ID" value="KHN26356.1"/>
    <property type="molecule type" value="Genomic_DNA"/>
</dbReference>
<feature type="non-terminal residue" evidence="11">
    <location>
        <position position="1"/>
    </location>
</feature>
<keyword evidence="2" id="KW-0597">Phosphoprotein</keyword>
<evidence type="ECO:0000256" key="2">
    <source>
        <dbReference type="ARBA" id="ARBA00022553"/>
    </source>
</evidence>
<dbReference type="PROSITE" id="PS50011">
    <property type="entry name" value="PROTEIN_KINASE_DOM"/>
    <property type="match status" value="1"/>
</dbReference>
<dbReference type="FunFam" id="3.80.10.10:FF:000722">
    <property type="entry name" value="Leucine-rich repeat receptor-like protein kinase"/>
    <property type="match status" value="1"/>
</dbReference>
<dbReference type="Pfam" id="PF07714">
    <property type="entry name" value="PK_Tyr_Ser-Thr"/>
    <property type="match status" value="1"/>
</dbReference>
<dbReference type="InterPro" id="IPR046959">
    <property type="entry name" value="PRK1-6/SRF4-like"/>
</dbReference>
<evidence type="ECO:0000256" key="4">
    <source>
        <dbReference type="ARBA" id="ARBA00022692"/>
    </source>
</evidence>
<keyword evidence="11" id="KW-0418">Kinase</keyword>
<evidence type="ECO:0000256" key="9">
    <source>
        <dbReference type="SAM" id="Phobius"/>
    </source>
</evidence>
<dbReference type="Pfam" id="PF13855">
    <property type="entry name" value="LRR_8"/>
    <property type="match status" value="1"/>
</dbReference>
<reference evidence="11" key="1">
    <citation type="submission" date="2014-07" db="EMBL/GenBank/DDBJ databases">
        <title>Identification of a novel salt tolerance gene in wild soybean by whole-genome sequencing.</title>
        <authorList>
            <person name="Lam H.-M."/>
            <person name="Qi X."/>
            <person name="Li M.-W."/>
            <person name="Liu X."/>
            <person name="Xie M."/>
            <person name="Ni M."/>
            <person name="Xu X."/>
        </authorList>
    </citation>
    <scope>NUCLEOTIDE SEQUENCE [LARGE SCALE GENOMIC DNA]</scope>
    <source>
        <tissue evidence="11">Root</tissue>
    </source>
</reference>
<dbReference type="GO" id="GO:0016020">
    <property type="term" value="C:membrane"/>
    <property type="evidence" value="ECO:0007669"/>
    <property type="project" value="UniProtKB-SubCell"/>
</dbReference>
<protein>
    <submittedName>
        <fullName evidence="11">Putative inactive leucine-rich repeat receptor-like protein kinase</fullName>
        <ecNumber evidence="11">2.7.1.-</ecNumber>
    </submittedName>
</protein>
<dbReference type="InterPro" id="IPR001611">
    <property type="entry name" value="Leu-rich_rpt"/>
</dbReference>
<dbReference type="Gene3D" id="1.10.510.10">
    <property type="entry name" value="Transferase(Phosphotransferase) domain 1"/>
    <property type="match status" value="1"/>
</dbReference>
<evidence type="ECO:0000313" key="11">
    <source>
        <dbReference type="EMBL" id="KHN26356.1"/>
    </source>
</evidence>